<dbReference type="AlphaFoldDB" id="A0A229VY12"/>
<dbReference type="EMBL" id="NEWD01000016">
    <property type="protein sequence ID" value="OXN00436.1"/>
    <property type="molecule type" value="Genomic_DNA"/>
</dbReference>
<sequence>MPVGGVAPVVAGPGRLISGFADERSGQIAFYGLFLGSVDSGLTVDDVLRDNTDGVVRGNLLEFKLSIPDLNVVVSQCVKYLSAERLKGRPVPANIILIDLIAEVAYVYGSKRYMELVERVYSGAASKNNDGFVAGPFRERLDYGSSDLDRQRLIDVMRTNDYERIHLDANCIVGWGREYYRLNPAARKDAFLGDEGEIRNPDTFRDYIYPYEGPTNVEFQYLMDKLNDDLSKKNLGAFYTPKCYADKSLELLREAIKRVPEGNDYVIIDRCAGTGNLEKGMTDEELSHCVLSTIEFYEYKVLVELLGARTRAIIPPVASRSVFVAGGNVRGANAMSRSYLENEVVMRYVRDPKCTIIMYENPPFSEATSVDHQSKGKSGTATWRNDYVVKEMKKAISGTDISIQAAQDLGNSFIWSAFHYYLRQPTDSYVVYSPVKYWKAQNLISKRFIDGYGFNRRWFHTNIDACIMVALWSNEDSDMDGFTINGYDYDERNDCLKPAVPLEVKRLHSRVTDYYDKRPIPEADRRGVLAGLNGYETTSRKPSGKPAKGEDLLGYMAVYGAGFDNPELHSSLLTAGRYDGHGFYLHRDNYLEKLPLFCASRFISYNRGWTERGLIMKSADGKDQFERDVRSGKLDQWLLKCLLFTCLERQNHMVTFTGSDGEEYRNELTLDTTNGPTIAATDIARLQTGPDEAALLLQWDQLLEAAKATREYDPAITYGVYQIGTEIDTSRKDPITGKTIYNNVPVHSAMKALKPLLRDYYNTEIAPVLRKYEYIK</sequence>
<organism evidence="1 2">
    <name type="scientific">Bifidobacterium vansinderenii</name>
    <dbReference type="NCBI Taxonomy" id="1984871"/>
    <lineage>
        <taxon>Bacteria</taxon>
        <taxon>Bacillati</taxon>
        <taxon>Actinomycetota</taxon>
        <taxon>Actinomycetes</taxon>
        <taxon>Bifidobacteriales</taxon>
        <taxon>Bifidobacteriaceae</taxon>
        <taxon>Bifidobacterium</taxon>
    </lineage>
</organism>
<comment type="caution">
    <text evidence="1">The sequence shown here is derived from an EMBL/GenBank/DDBJ whole genome shotgun (WGS) entry which is preliminary data.</text>
</comment>
<accession>A0A229VY12</accession>
<name>A0A229VY12_9BIFI</name>
<protein>
    <submittedName>
        <fullName evidence="1">Uncharacterized protein</fullName>
    </submittedName>
</protein>
<dbReference type="RefSeq" id="WP_198947546.1">
    <property type="nucleotide sequence ID" value="NZ_NEWD01000016.1"/>
</dbReference>
<evidence type="ECO:0000313" key="1">
    <source>
        <dbReference type="EMBL" id="OXN00436.1"/>
    </source>
</evidence>
<gene>
    <name evidence="1" type="ORF">Tam10B_1306</name>
</gene>
<proteinExistence type="predicted"/>
<keyword evidence="2" id="KW-1185">Reference proteome</keyword>
<evidence type="ECO:0000313" key="2">
    <source>
        <dbReference type="Proteomes" id="UP000215433"/>
    </source>
</evidence>
<dbReference type="Proteomes" id="UP000215433">
    <property type="component" value="Unassembled WGS sequence"/>
</dbReference>
<reference evidence="1 2" key="1">
    <citation type="submission" date="2017-05" db="EMBL/GenBank/DDBJ databases">
        <title>Bifidobacterium vansinderenii sp. nov.</title>
        <authorList>
            <person name="Lugli G.A."/>
            <person name="Duranti S."/>
            <person name="Mangifesta M."/>
        </authorList>
    </citation>
    <scope>NUCLEOTIDE SEQUENCE [LARGE SCALE GENOMIC DNA]</scope>
    <source>
        <strain evidence="1 2">Tam10B</strain>
    </source>
</reference>